<feature type="compositionally biased region" description="Basic and acidic residues" evidence="1">
    <location>
        <begin position="782"/>
        <end position="796"/>
    </location>
</feature>
<proteinExistence type="predicted"/>
<gene>
    <name evidence="2" type="ORF">DCW74_03500</name>
</gene>
<evidence type="ECO:0008006" key="4">
    <source>
        <dbReference type="Google" id="ProtNLM"/>
    </source>
</evidence>
<dbReference type="EMBL" id="DNAN01000120">
    <property type="protein sequence ID" value="HAW74783.1"/>
    <property type="molecule type" value="Genomic_DNA"/>
</dbReference>
<reference evidence="2 3" key="1">
    <citation type="journal article" date="2018" name="Nat. Biotechnol.">
        <title>A standardized bacterial taxonomy based on genome phylogeny substantially revises the tree of life.</title>
        <authorList>
            <person name="Parks D.H."/>
            <person name="Chuvochina M."/>
            <person name="Waite D.W."/>
            <person name="Rinke C."/>
            <person name="Skarshewski A."/>
            <person name="Chaumeil P.A."/>
            <person name="Hugenholtz P."/>
        </authorList>
    </citation>
    <scope>NUCLEOTIDE SEQUENCE [LARGE SCALE GENOMIC DNA]</scope>
    <source>
        <strain evidence="2">UBA11978</strain>
    </source>
</reference>
<sequence length="844" mass="93390">MAEETKTVEIQTEFGNFTIRDVPINMSEEKLREIKSSEIAKETENLRRQTLESFGLSDDDINRDLERSGVINALLSGLSNDEAYKLAWLAKKRFPEMEDPASLYFIDEDGEFSYIDPETFKPKKEFRDGAFNDMLFGAAELVGPTAQFLAETIPGTVALTYGTFATGSPLAGGVAAGTATGIGGGTAYALREGISEAFDGPPLNVAKAKNDLTSSSLFGSIPFGAGVSQSTGDIFKAVTGKFPDRDGRRILQDIIAEGGSDAESKIKYAKDKYDVVLTKAEAEGIVGNAALLQKYLQMQGGSQKIWDFYHDRALQVEEQANVFFDEILGGKYLDDARRAKLSGVQTLDPEMDLAEAADRVLRRLAKERKERAKPMYAAAYDLDVDVDISGVANAVKAKLDNPNISKPTKTAYKAIYNSLLDKTKPILDEGKIVGYELRSDTKLIHDALVEDFDNVFDTLSLPKRARLKREISILREDLSKQLKAANPLFKKATETYDMTTGHLQMLERTIINDLAKAVEKGGEQAARLTQRLFNGNITPQKVTELKKLITEEDPQVWQNILGHWLRTQFDEAIAATDNVLGVPNRFLSRIGMRGRVFTGRGAQATRGKKARVFEAALGKDEFDNFKDLVELMQATSYVATKSGSPTQPFLAMQRAMEAVAGGRQSYAVSLMRSMIELPSRLVARGFDDAAKATLALQKENFEDRIIQALIDPKMAEQLKKEIEAVKPIVYFGVQAAATGSSALLENLASESDKYNERNKELIRSETGLQIQERARDAYKVMEERDRAREEREKSRLESSINSIQMNPIDFESSPQINPALSPTLLPNPQDREIAMRRQGIGGLA</sequence>
<organism evidence="2 3">
    <name type="scientific">Alteromonas australica</name>
    <dbReference type="NCBI Taxonomy" id="589873"/>
    <lineage>
        <taxon>Bacteria</taxon>
        <taxon>Pseudomonadati</taxon>
        <taxon>Pseudomonadota</taxon>
        <taxon>Gammaproteobacteria</taxon>
        <taxon>Alteromonadales</taxon>
        <taxon>Alteromonadaceae</taxon>
        <taxon>Alteromonas/Salinimonas group</taxon>
        <taxon>Alteromonas</taxon>
    </lineage>
</organism>
<feature type="region of interest" description="Disordered" evidence="1">
    <location>
        <begin position="782"/>
        <end position="831"/>
    </location>
</feature>
<evidence type="ECO:0000313" key="2">
    <source>
        <dbReference type="EMBL" id="HAW74783.1"/>
    </source>
</evidence>
<comment type="caution">
    <text evidence="2">The sequence shown here is derived from an EMBL/GenBank/DDBJ whole genome shotgun (WGS) entry which is preliminary data.</text>
</comment>
<feature type="compositionally biased region" description="Polar residues" evidence="1">
    <location>
        <begin position="812"/>
        <end position="826"/>
    </location>
</feature>
<dbReference type="AlphaFoldDB" id="A0A350P0G6"/>
<name>A0A350P0G6_9ALTE</name>
<protein>
    <recommendedName>
        <fullName evidence="4">Large polyvalent protein associated domain-containing protein</fullName>
    </recommendedName>
</protein>
<dbReference type="Proteomes" id="UP000263517">
    <property type="component" value="Unassembled WGS sequence"/>
</dbReference>
<accession>A0A350P0G6</accession>
<evidence type="ECO:0000256" key="1">
    <source>
        <dbReference type="SAM" id="MobiDB-lite"/>
    </source>
</evidence>
<evidence type="ECO:0000313" key="3">
    <source>
        <dbReference type="Proteomes" id="UP000263517"/>
    </source>
</evidence>